<protein>
    <submittedName>
        <fullName evidence="2">Uncharacterized protein</fullName>
    </submittedName>
</protein>
<evidence type="ECO:0000313" key="3">
    <source>
        <dbReference type="Proteomes" id="UP000765509"/>
    </source>
</evidence>
<reference evidence="2" key="1">
    <citation type="submission" date="2021-03" db="EMBL/GenBank/DDBJ databases">
        <title>Draft genome sequence of rust myrtle Austropuccinia psidii MF-1, a brazilian biotype.</title>
        <authorList>
            <person name="Quecine M.C."/>
            <person name="Pachon D.M.R."/>
            <person name="Bonatelli M.L."/>
            <person name="Correr F.H."/>
            <person name="Franceschini L.M."/>
            <person name="Leite T.F."/>
            <person name="Margarido G.R.A."/>
            <person name="Almeida C.A."/>
            <person name="Ferrarezi J.A."/>
            <person name="Labate C.A."/>
        </authorList>
    </citation>
    <scope>NUCLEOTIDE SEQUENCE</scope>
    <source>
        <strain evidence="2">MF-1</strain>
    </source>
</reference>
<feature type="region of interest" description="Disordered" evidence="1">
    <location>
        <begin position="599"/>
        <end position="655"/>
    </location>
</feature>
<dbReference type="OrthoDB" id="2507590at2759"/>
<feature type="compositionally biased region" description="Acidic residues" evidence="1">
    <location>
        <begin position="627"/>
        <end position="638"/>
    </location>
</feature>
<proteinExistence type="predicted"/>
<dbReference type="EMBL" id="AVOT02018205">
    <property type="protein sequence ID" value="MBW0504895.1"/>
    <property type="molecule type" value="Genomic_DNA"/>
</dbReference>
<dbReference type="Proteomes" id="UP000765509">
    <property type="component" value="Unassembled WGS sequence"/>
</dbReference>
<name>A0A9Q3HKB8_9BASI</name>
<organism evidence="2 3">
    <name type="scientific">Austropuccinia psidii MF-1</name>
    <dbReference type="NCBI Taxonomy" id="1389203"/>
    <lineage>
        <taxon>Eukaryota</taxon>
        <taxon>Fungi</taxon>
        <taxon>Dikarya</taxon>
        <taxon>Basidiomycota</taxon>
        <taxon>Pucciniomycotina</taxon>
        <taxon>Pucciniomycetes</taxon>
        <taxon>Pucciniales</taxon>
        <taxon>Sphaerophragmiaceae</taxon>
        <taxon>Austropuccinia</taxon>
    </lineage>
</organism>
<feature type="region of interest" description="Disordered" evidence="1">
    <location>
        <begin position="150"/>
        <end position="198"/>
    </location>
</feature>
<keyword evidence="3" id="KW-1185">Reference proteome</keyword>
<accession>A0A9Q3HKB8</accession>
<comment type="caution">
    <text evidence="2">The sequence shown here is derived from an EMBL/GenBank/DDBJ whole genome shotgun (WGS) entry which is preliminary data.</text>
</comment>
<feature type="compositionally biased region" description="Polar residues" evidence="1">
    <location>
        <begin position="182"/>
        <end position="191"/>
    </location>
</feature>
<evidence type="ECO:0000313" key="2">
    <source>
        <dbReference type="EMBL" id="MBW0504895.1"/>
    </source>
</evidence>
<sequence length="680" mass="77677">MSWIWFAEAIVTNHPDSQPRCPRAHALTISTAGKGLTPQLRGRAVSSSCYHLRKSPALSFPLYIFYSFRPLILTPLKDGIRFSSRNCFTFISINNLLFITQNMSGYNYGSHFTGNSHNNELSNLEHMISSRDELISTLMKKVELLEHKSGADTQKKTLKTGKSKQHTIKHSNSTPAKKAKNTPRTSNSQKIPTPPMKRSPLQMLMCEVPDDFIHTKEALYAHIKILWGMLEKNTLPPAPDRSLLKEFYGRFSTNEQVLNVATSNTGANLIGEKEVKTLRDAHAGRLKVGKHIINLEEFYILYIHSMLAKLGIRVWAPDLEEAPDSLYNEACRTAALMTFRQVACSGAYHYIKANLMYCNNLSLLKVAYNHFVHYLMAETYKIENKESGKTLRNKDKKVVQKRRLRVSEIYFNSFVLKQERTNKALFINTLCHKRYKFAVGSNFPQRYLKVLNDVNAHSDDEFDEKLELFTIKKLPYRSESANSFFRSLDLKMKQANKLAGKKGQKYPRCQLQPSVDSELGKAPSGMPIDFYSPEWFNEQDYAIRSVVAQTKKVAFIPVQTLQAGPHPNEDETISDSAFNKKYWASFTEPYNLYHEVVHSGDEEDADEDSSNQFSDGDVIKQQGLNNGDEESEDEDEEDNHPGVYDQWTRDIDEEMEDAFDNICSTSQFISEGELGPKVWQ</sequence>
<feature type="compositionally biased region" description="Basic residues" evidence="1">
    <location>
        <begin position="156"/>
        <end position="169"/>
    </location>
</feature>
<gene>
    <name evidence="2" type="ORF">O181_044610</name>
</gene>
<dbReference type="AlphaFoldDB" id="A0A9Q3HKB8"/>
<evidence type="ECO:0000256" key="1">
    <source>
        <dbReference type="SAM" id="MobiDB-lite"/>
    </source>
</evidence>